<dbReference type="EMBL" id="BKCJ010093925">
    <property type="protein sequence ID" value="GEX18323.1"/>
    <property type="molecule type" value="Genomic_DNA"/>
</dbReference>
<proteinExistence type="predicted"/>
<accession>A0A699H2E5</accession>
<sequence>MGGIAELDADEDVTLVDAKKDVNADVHGRLVESQAKVYHLDLQHAVKVLSMQDTDEAEPAKVEEVIEVVIVAKLMTKVVTTAATTITAAQVPKASAPRRMRGVVIQDPEETATASVIEEAFARQLEAEMNDNINWNDVLEQVLVVDYQIHHEHNKPYYKIIKEDGTHQLFLSFITLLKNFDREDLEMLWKLVQERFQSSEPKKFLDDFLLNTLKIMFKNPNMILLVEKKYHLTRFILEQMLNNVRLEVKEESEMSLELLSWNATYDNLLGTNKPFSRPIPLPEMVNFLVDIWEQEGLYD</sequence>
<dbReference type="PANTHER" id="PTHR33373">
    <property type="entry name" value="OS07G0479600 PROTEIN"/>
    <property type="match status" value="1"/>
</dbReference>
<dbReference type="AlphaFoldDB" id="A0A699H2E5"/>
<protein>
    <submittedName>
        <fullName evidence="2">Mitotic spindle assembly checkpoint protein MAD2B-like isoform X1</fullName>
    </submittedName>
</protein>
<evidence type="ECO:0000259" key="1">
    <source>
        <dbReference type="Pfam" id="PF13259"/>
    </source>
</evidence>
<gene>
    <name evidence="2" type="ORF">Tci_290298</name>
</gene>
<dbReference type="InterPro" id="IPR025124">
    <property type="entry name" value="Gag1-like_clamp"/>
</dbReference>
<reference evidence="2" key="1">
    <citation type="journal article" date="2019" name="Sci. Rep.">
        <title>Draft genome of Tanacetum cinerariifolium, the natural source of mosquito coil.</title>
        <authorList>
            <person name="Yamashiro T."/>
            <person name="Shiraishi A."/>
            <person name="Satake H."/>
            <person name="Nakayama K."/>
        </authorList>
    </citation>
    <scope>NUCLEOTIDE SEQUENCE</scope>
</reference>
<comment type="caution">
    <text evidence="2">The sequence shown here is derived from an EMBL/GenBank/DDBJ whole genome shotgun (WGS) entry which is preliminary data.</text>
</comment>
<organism evidence="2">
    <name type="scientific">Tanacetum cinerariifolium</name>
    <name type="common">Dalmatian daisy</name>
    <name type="synonym">Chrysanthemum cinerariifolium</name>
    <dbReference type="NCBI Taxonomy" id="118510"/>
    <lineage>
        <taxon>Eukaryota</taxon>
        <taxon>Viridiplantae</taxon>
        <taxon>Streptophyta</taxon>
        <taxon>Embryophyta</taxon>
        <taxon>Tracheophyta</taxon>
        <taxon>Spermatophyta</taxon>
        <taxon>Magnoliopsida</taxon>
        <taxon>eudicotyledons</taxon>
        <taxon>Gunneridae</taxon>
        <taxon>Pentapetalae</taxon>
        <taxon>asterids</taxon>
        <taxon>campanulids</taxon>
        <taxon>Asterales</taxon>
        <taxon>Asteraceae</taxon>
        <taxon>Asteroideae</taxon>
        <taxon>Anthemideae</taxon>
        <taxon>Anthemidinae</taxon>
        <taxon>Tanacetum</taxon>
    </lineage>
</organism>
<name>A0A699H2E5_TANCI</name>
<dbReference type="PANTHER" id="PTHR33373:SF1">
    <property type="entry name" value="DUF4050 DOMAIN-CONTAINING PROTEIN"/>
    <property type="match status" value="1"/>
</dbReference>
<dbReference type="Pfam" id="PF13259">
    <property type="entry name" value="clamp_Gag1-like"/>
    <property type="match status" value="1"/>
</dbReference>
<feature type="domain" description="Gag1-like clamp" evidence="1">
    <location>
        <begin position="252"/>
        <end position="299"/>
    </location>
</feature>
<evidence type="ECO:0000313" key="2">
    <source>
        <dbReference type="EMBL" id="GEX18323.1"/>
    </source>
</evidence>